<dbReference type="InterPro" id="IPR013783">
    <property type="entry name" value="Ig-like_fold"/>
</dbReference>
<evidence type="ECO:0000313" key="4">
    <source>
        <dbReference type="Proteomes" id="UP000222163"/>
    </source>
</evidence>
<evidence type="ECO:0000313" key="5">
    <source>
        <dbReference type="Proteomes" id="UP001242342"/>
    </source>
</evidence>
<reference evidence="3" key="2">
    <citation type="submission" date="2017-10" db="EMBL/GenBank/DDBJ databases">
        <authorList>
            <person name="Enke T.N."/>
            <person name="Cordero O.X."/>
        </authorList>
    </citation>
    <scope>NUCLEOTIDE SEQUENCE</scope>
    <source>
        <strain evidence="3">4G03</strain>
    </source>
</reference>
<name>A0A2G1BUU0_9FLAO</name>
<evidence type="ECO:0000313" key="2">
    <source>
        <dbReference type="EMBL" id="MDP2542884.1"/>
    </source>
</evidence>
<dbReference type="EMBL" id="JAUYVU010000016">
    <property type="protein sequence ID" value="MDP2542884.1"/>
    <property type="molecule type" value="Genomic_DNA"/>
</dbReference>
<evidence type="ECO:0000313" key="3">
    <source>
        <dbReference type="EMBL" id="PHN97811.1"/>
    </source>
</evidence>
<organism evidence="3 4">
    <name type="scientific">Tenacibaculum discolor</name>
    <dbReference type="NCBI Taxonomy" id="361581"/>
    <lineage>
        <taxon>Bacteria</taxon>
        <taxon>Pseudomonadati</taxon>
        <taxon>Bacteroidota</taxon>
        <taxon>Flavobacteriia</taxon>
        <taxon>Flavobacteriales</taxon>
        <taxon>Flavobacteriaceae</taxon>
        <taxon>Tenacibaculum</taxon>
    </lineage>
</organism>
<feature type="chain" id="PRO_5013544809" evidence="1">
    <location>
        <begin position="19"/>
        <end position="458"/>
    </location>
</feature>
<reference evidence="3 4" key="1">
    <citation type="journal article" date="2016" name="Nat. Commun.">
        <title>Microbial interactions lead to rapid micro-scale successions on model marine particles.</title>
        <authorList>
            <person name="Datta M.S."/>
            <person name="Sliwerska E."/>
            <person name="Gore J."/>
            <person name="Polz M.F."/>
            <person name="Cordero O.X."/>
        </authorList>
    </citation>
    <scope>NUCLEOTIDE SEQUENCE [LARGE SCALE GENOMIC DNA]</scope>
    <source>
        <strain evidence="3 4">4G03</strain>
    </source>
</reference>
<accession>A0A2G1BUU0</accession>
<comment type="caution">
    <text evidence="3">The sequence shown here is derived from an EMBL/GenBank/DDBJ whole genome shotgun (WGS) entry which is preliminary data.</text>
</comment>
<feature type="signal peptide" evidence="1">
    <location>
        <begin position="1"/>
        <end position="18"/>
    </location>
</feature>
<keyword evidence="5" id="KW-1185">Reference proteome</keyword>
<protein>
    <submittedName>
        <fullName evidence="2">Thrombospondin type 3 repeat-containing protein</fullName>
    </submittedName>
</protein>
<keyword evidence="1" id="KW-0732">Signal</keyword>
<dbReference type="Proteomes" id="UP000222163">
    <property type="component" value="Unassembled WGS sequence"/>
</dbReference>
<dbReference type="EMBL" id="PDUU01000004">
    <property type="protein sequence ID" value="PHN97811.1"/>
    <property type="molecule type" value="Genomic_DNA"/>
</dbReference>
<evidence type="ECO:0000256" key="1">
    <source>
        <dbReference type="SAM" id="SignalP"/>
    </source>
</evidence>
<dbReference type="Gene3D" id="2.60.40.10">
    <property type="entry name" value="Immunoglobulins"/>
    <property type="match status" value="1"/>
</dbReference>
<dbReference type="RefSeq" id="WP_099214722.1">
    <property type="nucleotide sequence ID" value="NZ_JAUYVU010000016.1"/>
</dbReference>
<reference evidence="2 5" key="3">
    <citation type="submission" date="2023-07" db="EMBL/GenBank/DDBJ databases">
        <title>Genome content predicts the carbon catabolic preferences of heterotrophic bacteria.</title>
        <authorList>
            <person name="Gralka M."/>
        </authorList>
    </citation>
    <scope>NUCLEOTIDE SEQUENCE [LARGE SCALE GENOMIC DNA]</scope>
    <source>
        <strain evidence="2 5">4G03</strain>
    </source>
</reference>
<dbReference type="GO" id="GO:0007155">
    <property type="term" value="P:cell adhesion"/>
    <property type="evidence" value="ECO:0007669"/>
    <property type="project" value="InterPro"/>
</dbReference>
<dbReference type="InterPro" id="IPR003367">
    <property type="entry name" value="Thrombospondin_3-like_rpt"/>
</dbReference>
<dbReference type="Proteomes" id="UP001242342">
    <property type="component" value="Unassembled WGS sequence"/>
</dbReference>
<dbReference type="Pfam" id="PF02412">
    <property type="entry name" value="TSP_3"/>
    <property type="match status" value="1"/>
</dbReference>
<gene>
    <name evidence="3" type="ORF">CSC81_05205</name>
    <name evidence="2" type="ORF">Q8W23_15515</name>
</gene>
<proteinExistence type="predicted"/>
<dbReference type="AlphaFoldDB" id="A0A2G1BUU0"/>
<dbReference type="GO" id="GO:0005509">
    <property type="term" value="F:calcium ion binding"/>
    <property type="evidence" value="ECO:0007669"/>
    <property type="project" value="InterPro"/>
</dbReference>
<sequence>MKKKLFLLACLLSLQVFSQSYNSHVFYSSSKALGDFNKEIVENIPCEETFDFQDLIGRFYVNIQNSIPLEPNKFYFLDFGQGFNYYYLTSSRVGEHSDEDYRLSLPHSIAQVSCRSTPLPKQIKSFKVNQAHYKNFSRNTTFEYEYEIQGDYRGKNNNGNNDITISIYYNSVNQSNLITKTVWEMDEEFFPVLTKREPWGTSFIDYDTDPERKFYLKFEYAGNSEVLTYTVPRDTRDFDGDGVQNWQDNCPNEAGPSSNNGCPIGNPDFVIVSISIDAGGLTTNTDDDSSLTLRENQDHKFCVNIKNTGSVTGTINNTALILTNNSDLSKASIVSNLPYPNSSLTISPNQTREMCSETYITDTYLGNNLTNFYYLHAIADYDNNTSESNEDNNQVYASVNSSSSKTPTQLTIYDVNGNKVKETTINNKTEETDVIKSLPEGFYFIDKDGKKSKIYKKN</sequence>